<organism evidence="1 2">
    <name type="scientific">Candidatus Argoarchaeum ethanivorans</name>
    <dbReference type="NCBI Taxonomy" id="2608793"/>
    <lineage>
        <taxon>Archaea</taxon>
        <taxon>Methanobacteriati</taxon>
        <taxon>Methanobacteriota</taxon>
        <taxon>Stenosarchaea group</taxon>
        <taxon>Methanomicrobia</taxon>
        <taxon>Methanosarcinales</taxon>
        <taxon>Methanosarcinales incertae sedis</taxon>
        <taxon>GOM Arc I cluster</taxon>
        <taxon>Candidatus Argoarchaeum</taxon>
    </lineage>
</organism>
<evidence type="ECO:0000313" key="2">
    <source>
        <dbReference type="Proteomes" id="UP000606624"/>
    </source>
</evidence>
<protein>
    <submittedName>
        <fullName evidence="1">Uncharacterized protein</fullName>
    </submittedName>
</protein>
<comment type="caution">
    <text evidence="1">The sequence shown here is derived from an EMBL/GenBank/DDBJ whole genome shotgun (WGS) entry which is preliminary data.</text>
</comment>
<proteinExistence type="predicted"/>
<evidence type="ECO:0000313" key="1">
    <source>
        <dbReference type="EMBL" id="CAD6490129.1"/>
    </source>
</evidence>
<sequence>MLDMTLSARRQRIRSLMGLGCWGGLIGTISEKRPLLNVIEVGVGEGGHRWRSASFLEPGPRSLRCLL</sequence>
<name>A0A811T469_9EURY</name>
<reference evidence="1" key="1">
    <citation type="submission" date="2020-10" db="EMBL/GenBank/DDBJ databases">
        <authorList>
            <person name="Hahn C.J."/>
            <person name="Laso-Perez R."/>
            <person name="Vulcano F."/>
            <person name="Vaziourakis K.-M."/>
            <person name="Stokke R."/>
            <person name="Steen I.H."/>
            <person name="Teske A."/>
            <person name="Boetius A."/>
            <person name="Liebeke M."/>
            <person name="Amann R."/>
            <person name="Knittel K."/>
        </authorList>
    </citation>
    <scope>NUCLEOTIDE SEQUENCE</scope>
    <source>
        <strain evidence="1">Gfbio:e3339647-f889-4370-9287-4fb5cb688e4c:AG392E03_GoMArc1</strain>
    </source>
</reference>
<dbReference type="AlphaFoldDB" id="A0A811T469"/>
<dbReference type="Proteomes" id="UP000606624">
    <property type="component" value="Unassembled WGS sequence"/>
</dbReference>
<gene>
    <name evidence="1" type="ORF">KFBDDELM_00007</name>
</gene>
<accession>A0A811T469</accession>
<dbReference type="EMBL" id="CAJHIN010000001">
    <property type="protein sequence ID" value="CAD6490129.1"/>
    <property type="molecule type" value="Genomic_DNA"/>
</dbReference>